<dbReference type="InterPro" id="IPR020080">
    <property type="entry name" value="OM_adhesin/peptidase_omptin"/>
</dbReference>
<dbReference type="Proteomes" id="UP000023152">
    <property type="component" value="Unassembled WGS sequence"/>
</dbReference>
<evidence type="ECO:0008006" key="4">
    <source>
        <dbReference type="Google" id="ProtNLM"/>
    </source>
</evidence>
<keyword evidence="3" id="KW-1185">Reference proteome</keyword>
<comment type="caution">
    <text evidence="2">The sequence shown here is derived from an EMBL/GenBank/DDBJ whole genome shotgun (WGS) entry which is preliminary data.</text>
</comment>
<feature type="chain" id="PRO_5004976008" description="Outer membrane protein beta-barrel domain-containing protein" evidence="1">
    <location>
        <begin position="21"/>
        <end position="260"/>
    </location>
</feature>
<dbReference type="AlphaFoldDB" id="X6MY51"/>
<dbReference type="SUPFAM" id="SSF69917">
    <property type="entry name" value="OMPT-like"/>
    <property type="match status" value="1"/>
</dbReference>
<name>X6MY51_RETFI</name>
<accession>X6MY51</accession>
<organism evidence="2 3">
    <name type="scientific">Reticulomyxa filosa</name>
    <dbReference type="NCBI Taxonomy" id="46433"/>
    <lineage>
        <taxon>Eukaryota</taxon>
        <taxon>Sar</taxon>
        <taxon>Rhizaria</taxon>
        <taxon>Retaria</taxon>
        <taxon>Foraminifera</taxon>
        <taxon>Monothalamids</taxon>
        <taxon>Reticulomyxidae</taxon>
        <taxon>Reticulomyxa</taxon>
    </lineage>
</organism>
<sequence>MKKRQIVIVLTLIVSGHASALELKNYSFGIEKYNENYLDYESGEKFMQENSMMTSIIGEANLYFNEDATIWVSGRYAKGKSDYTGAYTNGVYGDLKVKGINRESWEIQTILKHEFNIESLGSFTIGPGLGLRHLKDSLDQASSGGYTRKNDLSYAIISISKEFDNKGIFKITPSVAYKKIIKGKQHSAIEEGVDNIQKNGYGFDINLAIEKKIYQRSLYVTPFYRFWKIKRSDPAIFRSSTVFEPENTTKEVGLKIGIQF</sequence>
<feature type="signal peptide" evidence="1">
    <location>
        <begin position="1"/>
        <end position="20"/>
    </location>
</feature>
<dbReference type="Gene3D" id="2.40.128.100">
    <property type="entry name" value="OPCA outer membrane adhesin/invasin"/>
    <property type="match status" value="1"/>
</dbReference>
<reference evidence="2 3" key="1">
    <citation type="journal article" date="2013" name="Curr. Biol.">
        <title>The Genome of the Foraminiferan Reticulomyxa filosa.</title>
        <authorList>
            <person name="Glockner G."/>
            <person name="Hulsmann N."/>
            <person name="Schleicher M."/>
            <person name="Noegel A.A."/>
            <person name="Eichinger L."/>
            <person name="Gallinger C."/>
            <person name="Pawlowski J."/>
            <person name="Sierra R."/>
            <person name="Euteneuer U."/>
            <person name="Pillet L."/>
            <person name="Moustafa A."/>
            <person name="Platzer M."/>
            <person name="Groth M."/>
            <person name="Szafranski K."/>
            <person name="Schliwa M."/>
        </authorList>
    </citation>
    <scope>NUCLEOTIDE SEQUENCE [LARGE SCALE GENOMIC DNA]</scope>
</reference>
<evidence type="ECO:0000313" key="3">
    <source>
        <dbReference type="Proteomes" id="UP000023152"/>
    </source>
</evidence>
<proteinExistence type="predicted"/>
<dbReference type="GO" id="GO:0004190">
    <property type="term" value="F:aspartic-type endopeptidase activity"/>
    <property type="evidence" value="ECO:0007669"/>
    <property type="project" value="InterPro"/>
</dbReference>
<dbReference type="EMBL" id="ASPP01015646">
    <property type="protein sequence ID" value="ETO18010.1"/>
    <property type="molecule type" value="Genomic_DNA"/>
</dbReference>
<gene>
    <name evidence="2" type="ORF">RFI_19285</name>
</gene>
<keyword evidence="1" id="KW-0732">Signal</keyword>
<evidence type="ECO:0000256" key="1">
    <source>
        <dbReference type="SAM" id="SignalP"/>
    </source>
</evidence>
<protein>
    <recommendedName>
        <fullName evidence="4">Outer membrane protein beta-barrel domain-containing protein</fullName>
    </recommendedName>
</protein>
<evidence type="ECO:0000313" key="2">
    <source>
        <dbReference type="EMBL" id="ETO18010.1"/>
    </source>
</evidence>